<dbReference type="RefSeq" id="WP_271222010.1">
    <property type="nucleotide sequence ID" value="NZ_BAAAVD010000083.1"/>
</dbReference>
<proteinExistence type="predicted"/>
<dbReference type="GO" id="GO:0009063">
    <property type="term" value="P:amino acid catabolic process"/>
    <property type="evidence" value="ECO:0007669"/>
    <property type="project" value="TreeGrafter"/>
</dbReference>
<dbReference type="Gene3D" id="1.20.1440.240">
    <property type="match status" value="1"/>
</dbReference>
<comment type="caution">
    <text evidence="2">The sequence shown here is derived from an EMBL/GenBank/DDBJ whole genome shotgun (WGS) entry which is preliminary data.</text>
</comment>
<reference evidence="2" key="1">
    <citation type="journal article" date="2014" name="Int. J. Syst. Evol. Microbiol.">
        <title>Complete genome sequence of Corynebacterium casei LMG S-19264T (=DSM 44701T), isolated from a smear-ripened cheese.</title>
        <authorList>
            <consortium name="US DOE Joint Genome Institute (JGI-PGF)"/>
            <person name="Walter F."/>
            <person name="Albersmeier A."/>
            <person name="Kalinowski J."/>
            <person name="Ruckert C."/>
        </authorList>
    </citation>
    <scope>NUCLEOTIDE SEQUENCE</scope>
    <source>
        <strain evidence="2">VKM Ac-2007</strain>
    </source>
</reference>
<protein>
    <submittedName>
        <fullName evidence="2">Flavin monoamine oxidase</fullName>
    </submittedName>
</protein>
<dbReference type="PROSITE" id="PS51318">
    <property type="entry name" value="TAT"/>
    <property type="match status" value="1"/>
</dbReference>
<name>A0A9W6MH75_9ACTN</name>
<evidence type="ECO:0000313" key="2">
    <source>
        <dbReference type="EMBL" id="GLK13738.1"/>
    </source>
</evidence>
<evidence type="ECO:0000259" key="1">
    <source>
        <dbReference type="Pfam" id="PF01593"/>
    </source>
</evidence>
<keyword evidence="3" id="KW-1185">Reference proteome</keyword>
<gene>
    <name evidence="2" type="ORF">GCM10017600_71490</name>
</gene>
<dbReference type="Proteomes" id="UP001143474">
    <property type="component" value="Unassembled WGS sequence"/>
</dbReference>
<dbReference type="GO" id="GO:0001716">
    <property type="term" value="F:L-amino-acid oxidase activity"/>
    <property type="evidence" value="ECO:0007669"/>
    <property type="project" value="TreeGrafter"/>
</dbReference>
<dbReference type="InterPro" id="IPR002937">
    <property type="entry name" value="Amino_oxidase"/>
</dbReference>
<feature type="domain" description="Amine oxidase" evidence="1">
    <location>
        <begin position="64"/>
        <end position="513"/>
    </location>
</feature>
<dbReference type="SUPFAM" id="SSF54373">
    <property type="entry name" value="FAD-linked reductases, C-terminal domain"/>
    <property type="match status" value="1"/>
</dbReference>
<dbReference type="SUPFAM" id="SSF51905">
    <property type="entry name" value="FAD/NAD(P)-binding domain"/>
    <property type="match status" value="1"/>
</dbReference>
<accession>A0A9W6MH75</accession>
<organism evidence="2 3">
    <name type="scientific">Streptosporangium carneum</name>
    <dbReference type="NCBI Taxonomy" id="47481"/>
    <lineage>
        <taxon>Bacteria</taxon>
        <taxon>Bacillati</taxon>
        <taxon>Actinomycetota</taxon>
        <taxon>Actinomycetes</taxon>
        <taxon>Streptosporangiales</taxon>
        <taxon>Streptosporangiaceae</taxon>
        <taxon>Streptosporangium</taxon>
    </lineage>
</organism>
<reference evidence="2" key="2">
    <citation type="submission" date="2023-01" db="EMBL/GenBank/DDBJ databases">
        <authorList>
            <person name="Sun Q."/>
            <person name="Evtushenko L."/>
        </authorList>
    </citation>
    <scope>NUCLEOTIDE SEQUENCE</scope>
    <source>
        <strain evidence="2">VKM Ac-2007</strain>
    </source>
</reference>
<evidence type="ECO:0000313" key="3">
    <source>
        <dbReference type="Proteomes" id="UP001143474"/>
    </source>
</evidence>
<dbReference type="InterPro" id="IPR036188">
    <property type="entry name" value="FAD/NAD-bd_sf"/>
</dbReference>
<dbReference type="AlphaFoldDB" id="A0A9W6MH75"/>
<dbReference type="EMBL" id="BSEV01000025">
    <property type="protein sequence ID" value="GLK13738.1"/>
    <property type="molecule type" value="Genomic_DNA"/>
</dbReference>
<dbReference type="Gene3D" id="3.50.50.60">
    <property type="entry name" value="FAD/NAD(P)-binding domain"/>
    <property type="match status" value="1"/>
</dbReference>
<dbReference type="InterPro" id="IPR050281">
    <property type="entry name" value="Flavin_monoamine_oxidase"/>
</dbReference>
<sequence length="536" mass="59266">MYSDRLTRRAFVNLVGRAGGAGAAYGTLTAMGLLPVPEAYAGRPNLAQRGGGQGVKVAVIGAGISGMVAALELSAAQYEVRVFEAQDRVGGRIRTYRGGDTVVENNSTQRVDWDRDPRLYFNAGAARIPHHHEALLQYCHDLGVPLQVFVNDNRNAYLHGDDAFGGQPQRARRVINDTRGAVAELAARALRHDLDRQISEEDLARVRDFIQTIGALDENYRYRGSWSSGYAEPPGGPTPGRILEPLDLVEIAKGGSLPWHVIFAERYDQQATIMEPTGGMDAVARAFYQRTRRFITLNAQVTKLQRLGSGARVTWRDRATQRVRAWEADHVIVTVPLPVVGAIDSDFSPKVKRAVEAGARLYVPAVKVAFQAERRWWEQDHRIYGGISWTNRDITQMWYPSSDIHGRKGILVGAYIWTNSIGKSFAAMTPAQRAAAAVADGEHLFPGYRGLVQRPVSIAWSNVPFQGGAWAEWGDDPTARRDVYPVLLPPDGPYWFAGEHMSHINGWQEGSIRATHHVLQGIQTRVGSRRAEAHPD</sequence>
<dbReference type="PANTHER" id="PTHR10742">
    <property type="entry name" value="FLAVIN MONOAMINE OXIDASE"/>
    <property type="match status" value="1"/>
</dbReference>
<dbReference type="Gene3D" id="3.90.660.10">
    <property type="match status" value="1"/>
</dbReference>
<dbReference type="InterPro" id="IPR006311">
    <property type="entry name" value="TAT_signal"/>
</dbReference>
<dbReference type="PANTHER" id="PTHR10742:SF342">
    <property type="entry name" value="AMINE OXIDASE"/>
    <property type="match status" value="1"/>
</dbReference>
<dbReference type="Pfam" id="PF01593">
    <property type="entry name" value="Amino_oxidase"/>
    <property type="match status" value="1"/>
</dbReference>